<name>A0ABV0BEH1_9SPHN</name>
<gene>
    <name evidence="2" type="ORF">TPR58_22445</name>
</gene>
<evidence type="ECO:0000313" key="3">
    <source>
        <dbReference type="Proteomes" id="UP001427805"/>
    </source>
</evidence>
<dbReference type="EMBL" id="JBDIZK010000021">
    <property type="protein sequence ID" value="MEN3749949.1"/>
    <property type="molecule type" value="Genomic_DNA"/>
</dbReference>
<accession>A0ABV0BEH1</accession>
<evidence type="ECO:0000313" key="2">
    <source>
        <dbReference type="EMBL" id="MEN3749949.1"/>
    </source>
</evidence>
<sequence>MLDTLTAESFAPHVNTGFAVTMEGYDDVLTLVSVDPGKAIAGTGRTPFTLTFDGARTDMYFNQNVMPFDHPELGVIEMFAGPCGKNEDGTFRYSASFG</sequence>
<feature type="domain" description="DUF6916" evidence="1">
    <location>
        <begin position="5"/>
        <end position="97"/>
    </location>
</feature>
<evidence type="ECO:0000259" key="1">
    <source>
        <dbReference type="Pfam" id="PF21880"/>
    </source>
</evidence>
<protein>
    <recommendedName>
        <fullName evidence="1">DUF6916 domain-containing protein</fullName>
    </recommendedName>
</protein>
<comment type="caution">
    <text evidence="2">The sequence shown here is derived from an EMBL/GenBank/DDBJ whole genome shotgun (WGS) entry which is preliminary data.</text>
</comment>
<dbReference type="RefSeq" id="WP_346248998.1">
    <property type="nucleotide sequence ID" value="NZ_JBDIZK010000021.1"/>
</dbReference>
<dbReference type="Pfam" id="PF21880">
    <property type="entry name" value="DUF6916"/>
    <property type="match status" value="1"/>
</dbReference>
<dbReference type="InterPro" id="IPR054209">
    <property type="entry name" value="DUF6916"/>
</dbReference>
<organism evidence="2 3">
    <name type="scientific">Sphingomonas rustica</name>
    <dbReference type="NCBI Taxonomy" id="3103142"/>
    <lineage>
        <taxon>Bacteria</taxon>
        <taxon>Pseudomonadati</taxon>
        <taxon>Pseudomonadota</taxon>
        <taxon>Alphaproteobacteria</taxon>
        <taxon>Sphingomonadales</taxon>
        <taxon>Sphingomonadaceae</taxon>
        <taxon>Sphingomonas</taxon>
    </lineage>
</organism>
<reference evidence="2 3" key="1">
    <citation type="submission" date="2024-05" db="EMBL/GenBank/DDBJ databases">
        <title>Sphingomonas sp. HF-S3 16S ribosomal RNA gene Genome sequencing and assembly.</title>
        <authorList>
            <person name="Lee H."/>
        </authorList>
    </citation>
    <scope>NUCLEOTIDE SEQUENCE [LARGE SCALE GENOMIC DNA]</scope>
    <source>
        <strain evidence="2 3">HF-S3</strain>
    </source>
</reference>
<dbReference type="Proteomes" id="UP001427805">
    <property type="component" value="Unassembled WGS sequence"/>
</dbReference>
<proteinExistence type="predicted"/>
<keyword evidence="3" id="KW-1185">Reference proteome</keyword>